<name>A0ABQ8SGG8_PERAM</name>
<dbReference type="EMBL" id="JAJSOF020000029">
    <property type="protein sequence ID" value="KAJ4432801.1"/>
    <property type="molecule type" value="Genomic_DNA"/>
</dbReference>
<dbReference type="InterPro" id="IPR000477">
    <property type="entry name" value="RT_dom"/>
</dbReference>
<proteinExistence type="predicted"/>
<evidence type="ECO:0000313" key="2">
    <source>
        <dbReference type="EMBL" id="KAJ4432801.1"/>
    </source>
</evidence>
<dbReference type="PANTHER" id="PTHR47027">
    <property type="entry name" value="REVERSE TRANSCRIPTASE DOMAIN-CONTAINING PROTEIN"/>
    <property type="match status" value="1"/>
</dbReference>
<feature type="domain" description="Reverse transcriptase" evidence="1">
    <location>
        <begin position="30"/>
        <end position="112"/>
    </location>
</feature>
<keyword evidence="3" id="KW-1185">Reference proteome</keyword>
<dbReference type="Pfam" id="PF00078">
    <property type="entry name" value="RVT_1"/>
    <property type="match status" value="1"/>
</dbReference>
<dbReference type="Proteomes" id="UP001148838">
    <property type="component" value="Unassembled WGS sequence"/>
</dbReference>
<evidence type="ECO:0000259" key="1">
    <source>
        <dbReference type="Pfam" id="PF00078"/>
    </source>
</evidence>
<reference evidence="2 3" key="1">
    <citation type="journal article" date="2022" name="Allergy">
        <title>Genome assembly and annotation of Periplaneta americana reveal a comprehensive cockroach allergen profile.</title>
        <authorList>
            <person name="Wang L."/>
            <person name="Xiong Q."/>
            <person name="Saelim N."/>
            <person name="Wang L."/>
            <person name="Nong W."/>
            <person name="Wan A.T."/>
            <person name="Shi M."/>
            <person name="Liu X."/>
            <person name="Cao Q."/>
            <person name="Hui J.H.L."/>
            <person name="Sookrung N."/>
            <person name="Leung T.F."/>
            <person name="Tungtrongchitr A."/>
            <person name="Tsui S.K.W."/>
        </authorList>
    </citation>
    <scope>NUCLEOTIDE SEQUENCE [LARGE SCALE GENOMIC DNA]</scope>
    <source>
        <strain evidence="2">PWHHKU_190912</strain>
    </source>
</reference>
<dbReference type="PANTHER" id="PTHR47027:SF20">
    <property type="entry name" value="REVERSE TRANSCRIPTASE-LIKE PROTEIN WITH RNA-DIRECTED DNA POLYMERASE DOMAIN"/>
    <property type="match status" value="1"/>
</dbReference>
<evidence type="ECO:0000313" key="3">
    <source>
        <dbReference type="Proteomes" id="UP001148838"/>
    </source>
</evidence>
<accession>A0ABQ8SGG8</accession>
<organism evidence="2 3">
    <name type="scientific">Periplaneta americana</name>
    <name type="common">American cockroach</name>
    <name type="synonym">Blatta americana</name>
    <dbReference type="NCBI Taxonomy" id="6978"/>
    <lineage>
        <taxon>Eukaryota</taxon>
        <taxon>Metazoa</taxon>
        <taxon>Ecdysozoa</taxon>
        <taxon>Arthropoda</taxon>
        <taxon>Hexapoda</taxon>
        <taxon>Insecta</taxon>
        <taxon>Pterygota</taxon>
        <taxon>Neoptera</taxon>
        <taxon>Polyneoptera</taxon>
        <taxon>Dictyoptera</taxon>
        <taxon>Blattodea</taxon>
        <taxon>Blattoidea</taxon>
        <taxon>Blattidae</taxon>
        <taxon>Blattinae</taxon>
        <taxon>Periplaneta</taxon>
    </lineage>
</organism>
<comment type="caution">
    <text evidence="2">The sequence shown here is derived from an EMBL/GenBank/DDBJ whole genome shotgun (WGS) entry which is preliminary data.</text>
</comment>
<sequence length="163" mass="18481">MSPESSTDSYSAFAHIGLSENAGKNLKQNLGGVIVGGRKIKCIRFADDVALLAEEEMILSVMLLELNHSCEQYGMKINANKTKIIVIGRKVRKLYFRILNEAVEQVDSFKYLECTRPIRSNMSCCQEVKRRLTIAKEAFNIKRSIFCGPLEKELTKRLVKCFV</sequence>
<protein>
    <recommendedName>
        <fullName evidence="1">Reverse transcriptase domain-containing protein</fullName>
    </recommendedName>
</protein>
<gene>
    <name evidence="2" type="ORF">ANN_21440</name>
</gene>